<evidence type="ECO:0000313" key="1">
    <source>
        <dbReference type="EMBL" id="PJE73266.1"/>
    </source>
</evidence>
<gene>
    <name evidence="1" type="ORF">COV00_00815</name>
</gene>
<evidence type="ECO:0008006" key="3">
    <source>
        <dbReference type="Google" id="ProtNLM"/>
    </source>
</evidence>
<name>A0A2M8L9H0_9BACT</name>
<sequence length="195" mass="22009">MIITYYGAYCFKLQSGENVLALNPPSKKSSFKSPRFQADVVLVGQKEEDFNGFENISVKGKEENPFLIDGAGEYEIGKVLIEGVAFSSVGTIYIIGLENMRLCHLGSFEEKELRPEIMESAGEIDVLFVSVKTPMRVVNQISPKIFIPMYKDTKELNNFLKNVDKEKKTALDKFSLKKKDIADKQEELIVLNPMI</sequence>
<comment type="caution">
    <text evidence="1">The sequence shown here is derived from an EMBL/GenBank/DDBJ whole genome shotgun (WGS) entry which is preliminary data.</text>
</comment>
<organism evidence="1 2">
    <name type="scientific">Candidatus Tagabacteria bacterium CG10_big_fil_rev_8_21_14_0_10_40_13</name>
    <dbReference type="NCBI Taxonomy" id="1975022"/>
    <lineage>
        <taxon>Bacteria</taxon>
        <taxon>Candidatus Tagaibacteriota</taxon>
    </lineage>
</organism>
<dbReference type="PANTHER" id="PTHR39189:SF1">
    <property type="entry name" value="UPF0173 METAL-DEPENDENT HYDROLASE YTKL"/>
    <property type="match status" value="1"/>
</dbReference>
<dbReference type="AlphaFoldDB" id="A0A2M8L9H0"/>
<protein>
    <recommendedName>
        <fullName evidence="3">Lactamase</fullName>
    </recommendedName>
</protein>
<evidence type="ECO:0000313" key="2">
    <source>
        <dbReference type="Proteomes" id="UP000230603"/>
    </source>
</evidence>
<dbReference type="Pfam" id="PF13483">
    <property type="entry name" value="Lactamase_B_3"/>
    <property type="match status" value="1"/>
</dbReference>
<proteinExistence type="predicted"/>
<dbReference type="Proteomes" id="UP000230603">
    <property type="component" value="Unassembled WGS sequence"/>
</dbReference>
<dbReference type="PANTHER" id="PTHR39189">
    <property type="entry name" value="UPF0173 METAL-DEPENDENT HYDROLASE YTKL"/>
    <property type="match status" value="1"/>
</dbReference>
<reference evidence="2" key="1">
    <citation type="submission" date="2017-09" db="EMBL/GenBank/DDBJ databases">
        <title>Depth-based differentiation of microbial function through sediment-hosted aquifers and enrichment of novel symbionts in the deep terrestrial subsurface.</title>
        <authorList>
            <person name="Probst A.J."/>
            <person name="Ladd B."/>
            <person name="Jarett J.K."/>
            <person name="Geller-Mcgrath D.E."/>
            <person name="Sieber C.M.K."/>
            <person name="Emerson J.B."/>
            <person name="Anantharaman K."/>
            <person name="Thomas B.C."/>
            <person name="Malmstrom R."/>
            <person name="Stieglmeier M."/>
            <person name="Klingl A."/>
            <person name="Woyke T."/>
            <person name="Ryan C.M."/>
            <person name="Banfield J.F."/>
        </authorList>
    </citation>
    <scope>NUCLEOTIDE SEQUENCE [LARGE SCALE GENOMIC DNA]</scope>
</reference>
<dbReference type="Gene3D" id="3.60.15.10">
    <property type="entry name" value="Ribonuclease Z/Hydroxyacylglutathione hydrolase-like"/>
    <property type="match status" value="1"/>
</dbReference>
<accession>A0A2M8L9H0</accession>
<dbReference type="InterPro" id="IPR036866">
    <property type="entry name" value="RibonucZ/Hydroxyglut_hydro"/>
</dbReference>
<dbReference type="EMBL" id="PFEP01000013">
    <property type="protein sequence ID" value="PJE73266.1"/>
    <property type="molecule type" value="Genomic_DNA"/>
</dbReference>